<organism evidence="3 4">
    <name type="scientific">Sphaerisporangium flaviroseum</name>
    <dbReference type="NCBI Taxonomy" id="509199"/>
    <lineage>
        <taxon>Bacteria</taxon>
        <taxon>Bacillati</taxon>
        <taxon>Actinomycetota</taxon>
        <taxon>Actinomycetes</taxon>
        <taxon>Streptosporangiales</taxon>
        <taxon>Streptosporangiaceae</taxon>
        <taxon>Sphaerisporangium</taxon>
    </lineage>
</organism>
<evidence type="ECO:0000313" key="4">
    <source>
        <dbReference type="Proteomes" id="UP001500888"/>
    </source>
</evidence>
<proteinExistence type="predicted"/>
<dbReference type="Proteomes" id="UP001500888">
    <property type="component" value="Unassembled WGS sequence"/>
</dbReference>
<evidence type="ECO:0000259" key="2">
    <source>
        <dbReference type="Pfam" id="PF08714"/>
    </source>
</evidence>
<dbReference type="InterPro" id="IPR020568">
    <property type="entry name" value="Ribosomal_Su5_D2-typ_SF"/>
</dbReference>
<comment type="caution">
    <text evidence="3">The sequence shown here is derived from an EMBL/GenBank/DDBJ whole genome shotgun (WGS) entry which is preliminary data.</text>
</comment>
<dbReference type="Pfam" id="PF08714">
    <property type="entry name" value="Fae"/>
    <property type="match status" value="1"/>
</dbReference>
<gene>
    <name evidence="3" type="primary">fae</name>
    <name evidence="3" type="ORF">GCM10022226_37210</name>
</gene>
<dbReference type="Gene3D" id="3.30.230.60">
    <property type="entry name" value="Formaldehyde-activating enzyme"/>
    <property type="match status" value="1"/>
</dbReference>
<dbReference type="EMBL" id="BAAAZR010000008">
    <property type="protein sequence ID" value="GAA3813033.1"/>
    <property type="molecule type" value="Genomic_DNA"/>
</dbReference>
<accession>A0ABP7I9M0</accession>
<name>A0ABP7I9M0_9ACTN</name>
<dbReference type="RefSeq" id="WP_344941127.1">
    <property type="nucleotide sequence ID" value="NZ_BAAAZR010000008.1"/>
</dbReference>
<dbReference type="NCBIfam" id="TIGR03126">
    <property type="entry name" value="one_C_fae"/>
    <property type="match status" value="1"/>
</dbReference>
<protein>
    <submittedName>
        <fullName evidence="3">Formaldehyde-activating enzyme</fullName>
    </submittedName>
</protein>
<feature type="domain" description="Formaldehyde-activating enzyme" evidence="2">
    <location>
        <begin position="3"/>
        <end position="160"/>
    </location>
</feature>
<keyword evidence="1" id="KW-0456">Lyase</keyword>
<keyword evidence="4" id="KW-1185">Reference proteome</keyword>
<evidence type="ECO:0000313" key="3">
    <source>
        <dbReference type="EMBL" id="GAA3813033.1"/>
    </source>
</evidence>
<dbReference type="InterPro" id="IPR037075">
    <property type="entry name" value="HCHO-activating_enzyme_sf"/>
</dbReference>
<evidence type="ECO:0000256" key="1">
    <source>
        <dbReference type="ARBA" id="ARBA00023239"/>
    </source>
</evidence>
<sequence length="167" mass="16898">MNIGESFIGDGAEAAHVNTVIGHRDGPAGTAWATALATPSAGHVPFVAVLRPGLPAKPMTLFVNKAAVDSETHADLTWGAAQAGVAAGVMDAVAEGVIPPAEVDDLVIVAAVWVNPKAADADTVYANNREATHAALRAGASRTPSLDEVLAARHAPANPFYTASGSM</sequence>
<dbReference type="InterPro" id="IPR014826">
    <property type="entry name" value="HCHO-activating_enzyme"/>
</dbReference>
<dbReference type="SUPFAM" id="SSF54211">
    <property type="entry name" value="Ribosomal protein S5 domain 2-like"/>
    <property type="match status" value="1"/>
</dbReference>
<reference evidence="4" key="1">
    <citation type="journal article" date="2019" name="Int. J. Syst. Evol. Microbiol.">
        <title>The Global Catalogue of Microorganisms (GCM) 10K type strain sequencing project: providing services to taxonomists for standard genome sequencing and annotation.</title>
        <authorList>
            <consortium name="The Broad Institute Genomics Platform"/>
            <consortium name="The Broad Institute Genome Sequencing Center for Infectious Disease"/>
            <person name="Wu L."/>
            <person name="Ma J."/>
        </authorList>
    </citation>
    <scope>NUCLEOTIDE SEQUENCE [LARGE SCALE GENOMIC DNA]</scope>
    <source>
        <strain evidence="4">JCM 16908</strain>
    </source>
</reference>